<dbReference type="EMBL" id="CM001750">
    <property type="protein sequence ID" value="KJB71393.1"/>
    <property type="molecule type" value="Genomic_DNA"/>
</dbReference>
<gene>
    <name evidence="1" type="ORF">B456_011G120700</name>
</gene>
<dbReference type="AlphaFoldDB" id="A0A0D2T6T6"/>
<evidence type="ECO:0000313" key="1">
    <source>
        <dbReference type="EMBL" id="KJB71393.1"/>
    </source>
</evidence>
<sequence>MALYYCIITLNSSKLITPSPLISKCLIITIHSSIDFDSPSFVSILFSPWGVMNPLPCPSYISNASLKFFIFSSSPPPSINSITSSKSNNPFPFQPNASSSFNINSPPIRPSLCLNSHAEIFPSPSLSKQRRMRLYSSLLIICGFKYEQ</sequence>
<reference evidence="1 2" key="1">
    <citation type="journal article" date="2012" name="Nature">
        <title>Repeated polyploidization of Gossypium genomes and the evolution of spinnable cotton fibres.</title>
        <authorList>
            <person name="Paterson A.H."/>
            <person name="Wendel J.F."/>
            <person name="Gundlach H."/>
            <person name="Guo H."/>
            <person name="Jenkins J."/>
            <person name="Jin D."/>
            <person name="Llewellyn D."/>
            <person name="Showmaker K.C."/>
            <person name="Shu S."/>
            <person name="Udall J."/>
            <person name="Yoo M.J."/>
            <person name="Byers R."/>
            <person name="Chen W."/>
            <person name="Doron-Faigenboim A."/>
            <person name="Duke M.V."/>
            <person name="Gong L."/>
            <person name="Grimwood J."/>
            <person name="Grover C."/>
            <person name="Grupp K."/>
            <person name="Hu G."/>
            <person name="Lee T.H."/>
            <person name="Li J."/>
            <person name="Lin L."/>
            <person name="Liu T."/>
            <person name="Marler B.S."/>
            <person name="Page J.T."/>
            <person name="Roberts A.W."/>
            <person name="Romanel E."/>
            <person name="Sanders W.S."/>
            <person name="Szadkowski E."/>
            <person name="Tan X."/>
            <person name="Tang H."/>
            <person name="Xu C."/>
            <person name="Wang J."/>
            <person name="Wang Z."/>
            <person name="Zhang D."/>
            <person name="Zhang L."/>
            <person name="Ashrafi H."/>
            <person name="Bedon F."/>
            <person name="Bowers J.E."/>
            <person name="Brubaker C.L."/>
            <person name="Chee P.W."/>
            <person name="Das S."/>
            <person name="Gingle A.R."/>
            <person name="Haigler C.H."/>
            <person name="Harker D."/>
            <person name="Hoffmann L.V."/>
            <person name="Hovav R."/>
            <person name="Jones D.C."/>
            <person name="Lemke C."/>
            <person name="Mansoor S."/>
            <person name="ur Rahman M."/>
            <person name="Rainville L.N."/>
            <person name="Rambani A."/>
            <person name="Reddy U.K."/>
            <person name="Rong J.K."/>
            <person name="Saranga Y."/>
            <person name="Scheffler B.E."/>
            <person name="Scheffler J.A."/>
            <person name="Stelly D.M."/>
            <person name="Triplett B.A."/>
            <person name="Van Deynze A."/>
            <person name="Vaslin M.F."/>
            <person name="Waghmare V.N."/>
            <person name="Walford S.A."/>
            <person name="Wright R.J."/>
            <person name="Zaki E.A."/>
            <person name="Zhang T."/>
            <person name="Dennis E.S."/>
            <person name="Mayer K.F."/>
            <person name="Peterson D.G."/>
            <person name="Rokhsar D.S."/>
            <person name="Wang X."/>
            <person name="Schmutz J."/>
        </authorList>
    </citation>
    <scope>NUCLEOTIDE SEQUENCE [LARGE SCALE GENOMIC DNA]</scope>
</reference>
<dbReference type="OMA" id="LIICGFK"/>
<proteinExistence type="predicted"/>
<dbReference type="Proteomes" id="UP000032304">
    <property type="component" value="Chromosome 11"/>
</dbReference>
<evidence type="ECO:0000313" key="2">
    <source>
        <dbReference type="Proteomes" id="UP000032304"/>
    </source>
</evidence>
<dbReference type="eggNOG" id="ENOG502SA6D">
    <property type="taxonomic scope" value="Eukaryota"/>
</dbReference>
<protein>
    <submittedName>
        <fullName evidence="1">Uncharacterized protein</fullName>
    </submittedName>
</protein>
<organism evidence="1 2">
    <name type="scientific">Gossypium raimondii</name>
    <name type="common">Peruvian cotton</name>
    <name type="synonym">Gossypium klotzschianum subsp. raimondii</name>
    <dbReference type="NCBI Taxonomy" id="29730"/>
    <lineage>
        <taxon>Eukaryota</taxon>
        <taxon>Viridiplantae</taxon>
        <taxon>Streptophyta</taxon>
        <taxon>Embryophyta</taxon>
        <taxon>Tracheophyta</taxon>
        <taxon>Spermatophyta</taxon>
        <taxon>Magnoliopsida</taxon>
        <taxon>eudicotyledons</taxon>
        <taxon>Gunneridae</taxon>
        <taxon>Pentapetalae</taxon>
        <taxon>rosids</taxon>
        <taxon>malvids</taxon>
        <taxon>Malvales</taxon>
        <taxon>Malvaceae</taxon>
        <taxon>Malvoideae</taxon>
        <taxon>Gossypium</taxon>
    </lineage>
</organism>
<keyword evidence="2" id="KW-1185">Reference proteome</keyword>
<accession>A0A0D2T6T6</accession>
<dbReference type="Gramene" id="KJB71393">
    <property type="protein sequence ID" value="KJB71393"/>
    <property type="gene ID" value="B456_011G120700"/>
</dbReference>
<name>A0A0D2T6T6_GOSRA</name>